<evidence type="ECO:0000259" key="1">
    <source>
        <dbReference type="Pfam" id="PF20150"/>
    </source>
</evidence>
<evidence type="ECO:0000313" key="3">
    <source>
        <dbReference type="Proteomes" id="UP001174997"/>
    </source>
</evidence>
<sequence length="288" mass="32556">MPTKPTPSADEGLSQNMDFKAFPRLPADIRQEIWTSAASTAGSDFSGSPTPRISFFTEQHMSRDNKNISPPRLVVQEPYNQALLRTNTEAHDVALMSAGPIRDYNPETDILYMTTSNAFCYFTRHESCQIWASKVQHIALPLGQAGVWGEIPAYTREPGRLPALKTISIVFPASSGTFSCFQPMEQPDEQLQKMALRQLTDAELAEITVKSQFDYSTWAGDLPFNYSNTGTEYLAAYGEAVKREAKVVRVSQQYSMKEGMMIQWEGRCFESWRSRKRYCDQDRISNLS</sequence>
<protein>
    <recommendedName>
        <fullName evidence="1">2EXR domain-containing protein</fullName>
    </recommendedName>
</protein>
<dbReference type="Proteomes" id="UP001174997">
    <property type="component" value="Unassembled WGS sequence"/>
</dbReference>
<proteinExistence type="predicted"/>
<reference evidence="2" key="1">
    <citation type="submission" date="2023-06" db="EMBL/GenBank/DDBJ databases">
        <title>Genome-scale phylogeny and comparative genomics of the fungal order Sordariales.</title>
        <authorList>
            <consortium name="Lawrence Berkeley National Laboratory"/>
            <person name="Hensen N."/>
            <person name="Bonometti L."/>
            <person name="Westerberg I."/>
            <person name="Brannstrom I.O."/>
            <person name="Guillou S."/>
            <person name="Cros-Aarteil S."/>
            <person name="Calhoun S."/>
            <person name="Haridas S."/>
            <person name="Kuo A."/>
            <person name="Mondo S."/>
            <person name="Pangilinan J."/>
            <person name="Riley R."/>
            <person name="Labutti K."/>
            <person name="Andreopoulos B."/>
            <person name="Lipzen A."/>
            <person name="Chen C."/>
            <person name="Yanf M."/>
            <person name="Daum C."/>
            <person name="Ng V."/>
            <person name="Clum A."/>
            <person name="Steindorff A."/>
            <person name="Ohm R."/>
            <person name="Martin F."/>
            <person name="Silar P."/>
            <person name="Natvig D."/>
            <person name="Lalanne C."/>
            <person name="Gautier V."/>
            <person name="Ament-Velasquez S.L."/>
            <person name="Kruys A."/>
            <person name="Hutchinson M.I."/>
            <person name="Powell A.J."/>
            <person name="Barry K."/>
            <person name="Miller A.N."/>
            <person name="Grigoriev I.V."/>
            <person name="Debuchy R."/>
            <person name="Gladieux P."/>
            <person name="Thoren M.H."/>
            <person name="Johannesson H."/>
        </authorList>
    </citation>
    <scope>NUCLEOTIDE SEQUENCE</scope>
    <source>
        <strain evidence="2">CBS 307.81</strain>
    </source>
</reference>
<dbReference type="InterPro" id="IPR045518">
    <property type="entry name" value="2EXR"/>
</dbReference>
<dbReference type="EMBL" id="JAULSY010000022">
    <property type="protein sequence ID" value="KAK0671348.1"/>
    <property type="molecule type" value="Genomic_DNA"/>
</dbReference>
<dbReference type="Pfam" id="PF20150">
    <property type="entry name" value="2EXR"/>
    <property type="match status" value="1"/>
</dbReference>
<name>A0AA39ZHY8_9PEZI</name>
<organism evidence="2 3">
    <name type="scientific">Cercophora samala</name>
    <dbReference type="NCBI Taxonomy" id="330535"/>
    <lineage>
        <taxon>Eukaryota</taxon>
        <taxon>Fungi</taxon>
        <taxon>Dikarya</taxon>
        <taxon>Ascomycota</taxon>
        <taxon>Pezizomycotina</taxon>
        <taxon>Sordariomycetes</taxon>
        <taxon>Sordariomycetidae</taxon>
        <taxon>Sordariales</taxon>
        <taxon>Lasiosphaeriaceae</taxon>
        <taxon>Cercophora</taxon>
    </lineage>
</organism>
<dbReference type="AlphaFoldDB" id="A0AA39ZHY8"/>
<feature type="domain" description="2EXR" evidence="1">
    <location>
        <begin position="19"/>
        <end position="109"/>
    </location>
</feature>
<evidence type="ECO:0000313" key="2">
    <source>
        <dbReference type="EMBL" id="KAK0671348.1"/>
    </source>
</evidence>
<comment type="caution">
    <text evidence="2">The sequence shown here is derived from an EMBL/GenBank/DDBJ whole genome shotgun (WGS) entry which is preliminary data.</text>
</comment>
<gene>
    <name evidence="2" type="ORF">QBC41DRAFT_316019</name>
</gene>
<keyword evidence="3" id="KW-1185">Reference proteome</keyword>
<accession>A0AA39ZHY8</accession>